<dbReference type="InterPro" id="IPR039739">
    <property type="entry name" value="MAG2/RNF10"/>
</dbReference>
<gene>
    <name evidence="9" type="ORF">BD311DRAFT_649664</name>
</gene>
<reference evidence="9" key="1">
    <citation type="submission" date="2019-01" db="EMBL/GenBank/DDBJ databases">
        <title>Draft genome sequences of three monokaryotic isolates of the white-rot basidiomycete fungus Dichomitus squalens.</title>
        <authorList>
            <consortium name="DOE Joint Genome Institute"/>
            <person name="Lopez S.C."/>
            <person name="Andreopoulos B."/>
            <person name="Pangilinan J."/>
            <person name="Lipzen A."/>
            <person name="Riley R."/>
            <person name="Ahrendt S."/>
            <person name="Ng V."/>
            <person name="Barry K."/>
            <person name="Daum C."/>
            <person name="Grigoriev I.V."/>
            <person name="Hilden K.S."/>
            <person name="Makela M.R."/>
            <person name="de Vries R.P."/>
        </authorList>
    </citation>
    <scope>NUCLEOTIDE SEQUENCE [LARGE SCALE GENOMIC DNA]</scope>
    <source>
        <strain evidence="9">OM18370.1</strain>
    </source>
</reference>
<dbReference type="InterPro" id="IPR013083">
    <property type="entry name" value="Znf_RING/FYVE/PHD"/>
</dbReference>
<dbReference type="PROSITE" id="PS50089">
    <property type="entry name" value="ZF_RING_2"/>
    <property type="match status" value="1"/>
</dbReference>
<comment type="subcellular location">
    <subcellularLocation>
        <location evidence="1">Cytoplasm</location>
    </subcellularLocation>
</comment>
<feature type="compositionally biased region" description="Gly residues" evidence="7">
    <location>
        <begin position="647"/>
        <end position="656"/>
    </location>
</feature>
<dbReference type="SMART" id="SM00184">
    <property type="entry name" value="RING"/>
    <property type="match status" value="1"/>
</dbReference>
<organism evidence="9">
    <name type="scientific">Dichomitus squalens</name>
    <dbReference type="NCBI Taxonomy" id="114155"/>
    <lineage>
        <taxon>Eukaryota</taxon>
        <taxon>Fungi</taxon>
        <taxon>Dikarya</taxon>
        <taxon>Basidiomycota</taxon>
        <taxon>Agaricomycotina</taxon>
        <taxon>Agaricomycetes</taxon>
        <taxon>Polyporales</taxon>
        <taxon>Polyporaceae</taxon>
        <taxon>Dichomitus</taxon>
    </lineage>
</organism>
<dbReference type="Gene3D" id="3.30.40.10">
    <property type="entry name" value="Zinc/RING finger domain, C3HC4 (zinc finger)"/>
    <property type="match status" value="1"/>
</dbReference>
<dbReference type="PROSITE" id="PS00518">
    <property type="entry name" value="ZF_RING_1"/>
    <property type="match status" value="1"/>
</dbReference>
<feature type="region of interest" description="Disordered" evidence="7">
    <location>
        <begin position="631"/>
        <end position="656"/>
    </location>
</feature>
<dbReference type="PANTHER" id="PTHR12983">
    <property type="entry name" value="RING FINGER 10 FAMILY MEMBER"/>
    <property type="match status" value="1"/>
</dbReference>
<dbReference type="InterPro" id="IPR017907">
    <property type="entry name" value="Znf_RING_CS"/>
</dbReference>
<dbReference type="Proteomes" id="UP000292957">
    <property type="component" value="Unassembled WGS sequence"/>
</dbReference>
<dbReference type="AlphaFoldDB" id="A0A4Q9N3D1"/>
<sequence length="656" mass="72949">MLTPATMTHSTAPNQNKRSSKAPAQSLNHLLNFSLPPRQSHHNQSIPRRARKTGNQYGVWNKERFVNAQYRFLMNPTGDYTVHFADPDIYFQWHDILQVIIPRGHSVLHPERQSAQDDGILTCPICLSPPTAPRMTKCGHVFCYPCMLHLLSTSEQLKWVRCPICFDSVNERQLKAVKWLDEVPAAEDVDDSHIEGSSSSTSLDRDQFAAPRSGATLRMRLIQRPQITTLALPRSTTWPSDLMPPHQAPFHFLPDVLAFAKFMLATPFELIQDLSKDLDDLATERRLLSGMGDELGAVFIDAADAKVRHQIEKASALETPHLREAIETARHVAQQFEDRSNLTRHRKAETPSLPSEEVPEAFLAAQAPGYIAPQPARESAPTPTGRNQRQRRNLNPPPPSTSTYYYYQAANGLPIFLHPLDIKILFSHFHSYPAFPDEITVRVESYTESTVNDDLRKRCKYLGHLPEGADVTFIEADLSLVVGADGLRPFDNALRTRRARRKEKGKRDDKARARAEEREKEKLAQTWHEFGYAPPAPVSVPLDIVREDPDFAAAAAAAAATDAPGGEPEEDASSSPPQPAGAWGARSFASAATAAQGRAQQAPRPAAVRNNRGGAEDEWELDMAFHELEQRSAKGGGKKRNNRMVILGGGGGRRAR</sequence>
<dbReference type="InterPro" id="IPR001841">
    <property type="entry name" value="Znf_RING"/>
</dbReference>
<evidence type="ECO:0000256" key="3">
    <source>
        <dbReference type="ARBA" id="ARBA00022723"/>
    </source>
</evidence>
<dbReference type="EMBL" id="ML143388">
    <property type="protein sequence ID" value="TBU34477.1"/>
    <property type="molecule type" value="Genomic_DNA"/>
</dbReference>
<feature type="region of interest" description="Disordered" evidence="7">
    <location>
        <begin position="335"/>
        <end position="356"/>
    </location>
</feature>
<dbReference type="OrthoDB" id="302966at2759"/>
<dbReference type="GO" id="GO:0005737">
    <property type="term" value="C:cytoplasm"/>
    <property type="evidence" value="ECO:0007669"/>
    <property type="project" value="UniProtKB-SubCell"/>
</dbReference>
<dbReference type="Pfam" id="PF00097">
    <property type="entry name" value="zf-C3HC4"/>
    <property type="match status" value="1"/>
</dbReference>
<proteinExistence type="predicted"/>
<keyword evidence="5" id="KW-0862">Zinc</keyword>
<feature type="compositionally biased region" description="Basic and acidic residues" evidence="7">
    <location>
        <begin position="505"/>
        <end position="523"/>
    </location>
</feature>
<evidence type="ECO:0000256" key="2">
    <source>
        <dbReference type="ARBA" id="ARBA00022490"/>
    </source>
</evidence>
<dbReference type="SUPFAM" id="SSF57850">
    <property type="entry name" value="RING/U-box"/>
    <property type="match status" value="1"/>
</dbReference>
<feature type="region of interest" description="Disordered" evidence="7">
    <location>
        <begin position="1"/>
        <end position="24"/>
    </location>
</feature>
<evidence type="ECO:0000256" key="4">
    <source>
        <dbReference type="ARBA" id="ARBA00022771"/>
    </source>
</evidence>
<dbReference type="InterPro" id="IPR018957">
    <property type="entry name" value="Znf_C3HC4_RING-type"/>
</dbReference>
<dbReference type="GO" id="GO:0045944">
    <property type="term" value="P:positive regulation of transcription by RNA polymerase II"/>
    <property type="evidence" value="ECO:0007669"/>
    <property type="project" value="TreeGrafter"/>
</dbReference>
<feature type="compositionally biased region" description="Low complexity" evidence="7">
    <location>
        <begin position="580"/>
        <end position="607"/>
    </location>
</feature>
<evidence type="ECO:0000256" key="6">
    <source>
        <dbReference type="PROSITE-ProRule" id="PRU00175"/>
    </source>
</evidence>
<keyword evidence="4 6" id="KW-0863">Zinc-finger</keyword>
<accession>A0A4Q9N3D1</accession>
<dbReference type="PANTHER" id="PTHR12983:SF9">
    <property type="entry name" value="E3 UBIQUITIN-PROTEIN LIGASE RNF10"/>
    <property type="match status" value="1"/>
</dbReference>
<feature type="domain" description="RING-type" evidence="8">
    <location>
        <begin position="123"/>
        <end position="165"/>
    </location>
</feature>
<dbReference type="CDD" id="cd16536">
    <property type="entry name" value="RING-HC_RNF10"/>
    <property type="match status" value="1"/>
</dbReference>
<evidence type="ECO:0000256" key="1">
    <source>
        <dbReference type="ARBA" id="ARBA00004496"/>
    </source>
</evidence>
<feature type="region of interest" description="Disordered" evidence="7">
    <location>
        <begin position="372"/>
        <end position="400"/>
    </location>
</feature>
<evidence type="ECO:0000313" key="9">
    <source>
        <dbReference type="EMBL" id="TBU34477.1"/>
    </source>
</evidence>
<feature type="region of interest" description="Disordered" evidence="7">
    <location>
        <begin position="498"/>
        <end position="528"/>
    </location>
</feature>
<dbReference type="GO" id="GO:0008270">
    <property type="term" value="F:zinc ion binding"/>
    <property type="evidence" value="ECO:0007669"/>
    <property type="project" value="UniProtKB-KW"/>
</dbReference>
<name>A0A4Q9N3D1_9APHY</name>
<feature type="region of interest" description="Disordered" evidence="7">
    <location>
        <begin position="553"/>
        <end position="615"/>
    </location>
</feature>
<evidence type="ECO:0000259" key="8">
    <source>
        <dbReference type="PROSITE" id="PS50089"/>
    </source>
</evidence>
<evidence type="ECO:0000256" key="7">
    <source>
        <dbReference type="SAM" id="MobiDB-lite"/>
    </source>
</evidence>
<dbReference type="GO" id="GO:0000976">
    <property type="term" value="F:transcription cis-regulatory region binding"/>
    <property type="evidence" value="ECO:0007669"/>
    <property type="project" value="TreeGrafter"/>
</dbReference>
<evidence type="ECO:0000256" key="5">
    <source>
        <dbReference type="ARBA" id="ARBA00022833"/>
    </source>
</evidence>
<feature type="region of interest" description="Disordered" evidence="7">
    <location>
        <begin position="34"/>
        <end position="53"/>
    </location>
</feature>
<keyword evidence="2" id="KW-0963">Cytoplasm</keyword>
<keyword evidence="3" id="KW-0479">Metal-binding</keyword>
<protein>
    <recommendedName>
        <fullName evidence="8">RING-type domain-containing protein</fullName>
    </recommendedName>
</protein>